<name>A0AAU9SDG1_THLAR</name>
<proteinExistence type="predicted"/>
<sequence>MAQGNITVLDWVLREKNFTRLCETKSILTMNGMFPGQPCMLTRVRGSK</sequence>
<dbReference type="Proteomes" id="UP000836841">
    <property type="component" value="Unassembled WGS sequence"/>
</dbReference>
<evidence type="ECO:0000313" key="1">
    <source>
        <dbReference type="EMBL" id="CAH2062694.1"/>
    </source>
</evidence>
<protein>
    <submittedName>
        <fullName evidence="1">Uncharacterized protein</fullName>
    </submittedName>
</protein>
<gene>
    <name evidence="1" type="ORF">TAV2_LOCUS15140</name>
</gene>
<keyword evidence="2" id="KW-1185">Reference proteome</keyword>
<dbReference type="AlphaFoldDB" id="A0AAU9SDG1"/>
<dbReference type="EMBL" id="CAJVSB020000831">
    <property type="protein sequence ID" value="CAH2062694.1"/>
    <property type="molecule type" value="Genomic_DNA"/>
</dbReference>
<organism evidence="1 2">
    <name type="scientific">Thlaspi arvense</name>
    <name type="common">Field penny-cress</name>
    <dbReference type="NCBI Taxonomy" id="13288"/>
    <lineage>
        <taxon>Eukaryota</taxon>
        <taxon>Viridiplantae</taxon>
        <taxon>Streptophyta</taxon>
        <taxon>Embryophyta</taxon>
        <taxon>Tracheophyta</taxon>
        <taxon>Spermatophyta</taxon>
        <taxon>Magnoliopsida</taxon>
        <taxon>eudicotyledons</taxon>
        <taxon>Gunneridae</taxon>
        <taxon>Pentapetalae</taxon>
        <taxon>rosids</taxon>
        <taxon>malvids</taxon>
        <taxon>Brassicales</taxon>
        <taxon>Brassicaceae</taxon>
        <taxon>Thlaspideae</taxon>
        <taxon>Thlaspi</taxon>
    </lineage>
</organism>
<reference evidence="1 2" key="1">
    <citation type="submission" date="2022-03" db="EMBL/GenBank/DDBJ databases">
        <authorList>
            <person name="Nunn A."/>
            <person name="Chopra R."/>
            <person name="Nunn A."/>
            <person name="Contreras Garrido A."/>
        </authorList>
    </citation>
    <scope>NUCLEOTIDE SEQUENCE [LARGE SCALE GENOMIC DNA]</scope>
</reference>
<comment type="caution">
    <text evidence="1">The sequence shown here is derived from an EMBL/GenBank/DDBJ whole genome shotgun (WGS) entry which is preliminary data.</text>
</comment>
<feature type="non-terminal residue" evidence="1">
    <location>
        <position position="48"/>
    </location>
</feature>
<evidence type="ECO:0000313" key="2">
    <source>
        <dbReference type="Proteomes" id="UP000836841"/>
    </source>
</evidence>
<accession>A0AAU9SDG1</accession>